<dbReference type="InterPro" id="IPR036046">
    <property type="entry name" value="Acylphosphatase-like_dom_sf"/>
</dbReference>
<organism evidence="9 10">
    <name type="scientific">Bifidobacterium biavatii DSM 23969</name>
    <dbReference type="NCBI Taxonomy" id="1437608"/>
    <lineage>
        <taxon>Bacteria</taxon>
        <taxon>Bacillati</taxon>
        <taxon>Actinomycetota</taxon>
        <taxon>Actinomycetes</taxon>
        <taxon>Bifidobacteriales</taxon>
        <taxon>Bifidobacteriaceae</taxon>
        <taxon>Bifidobacterium</taxon>
    </lineage>
</organism>
<evidence type="ECO:0000256" key="3">
    <source>
        <dbReference type="ARBA" id="ARBA00015991"/>
    </source>
</evidence>
<dbReference type="OrthoDB" id="3182027at2"/>
<reference evidence="9 10" key="1">
    <citation type="submission" date="2014-03" db="EMBL/GenBank/DDBJ databases">
        <title>Genomics of Bifidobacteria.</title>
        <authorList>
            <person name="Ventura M."/>
            <person name="Milani C."/>
            <person name="Lugli G.A."/>
        </authorList>
    </citation>
    <scope>NUCLEOTIDE SEQUENCE [LARGE SCALE GENOMIC DNA]</scope>
    <source>
        <strain evidence="9 10">DSM 23969</strain>
    </source>
</reference>
<evidence type="ECO:0000256" key="1">
    <source>
        <dbReference type="ARBA" id="ARBA00005614"/>
    </source>
</evidence>
<protein>
    <recommendedName>
        <fullName evidence="3 5">Acylphosphatase</fullName>
        <ecNumber evidence="2 5">3.6.1.7</ecNumber>
    </recommendedName>
</protein>
<dbReference type="Gene3D" id="3.30.70.100">
    <property type="match status" value="1"/>
</dbReference>
<dbReference type="PANTHER" id="PTHR47268:SF4">
    <property type="entry name" value="ACYLPHOSPHATASE"/>
    <property type="match status" value="1"/>
</dbReference>
<dbReference type="SUPFAM" id="SSF54975">
    <property type="entry name" value="Acylphosphatase/BLUF domain-like"/>
    <property type="match status" value="1"/>
</dbReference>
<sequence length="103" mass="11386">MNGNDDTADVIRVHVTVSGLVQGVGFRYCTVDQARRIGLGGWVRNRFDGSVEVEAQGSRADVARLLSWLKVGPQWARVEHVDVREIPAERGGRGSAFRVQPDR</sequence>
<dbReference type="Pfam" id="PF00708">
    <property type="entry name" value="Acylphosphatase"/>
    <property type="match status" value="1"/>
</dbReference>
<dbReference type="STRING" id="1437608.GCA_000771645_01626"/>
<dbReference type="Proteomes" id="UP000029108">
    <property type="component" value="Unassembled WGS sequence"/>
</dbReference>
<evidence type="ECO:0000256" key="2">
    <source>
        <dbReference type="ARBA" id="ARBA00012150"/>
    </source>
</evidence>
<evidence type="ECO:0000256" key="4">
    <source>
        <dbReference type="ARBA" id="ARBA00047645"/>
    </source>
</evidence>
<comment type="similarity">
    <text evidence="1 7">Belongs to the acylphosphatase family.</text>
</comment>
<dbReference type="PANTHER" id="PTHR47268">
    <property type="entry name" value="ACYLPHOSPHATASE"/>
    <property type="match status" value="1"/>
</dbReference>
<proteinExistence type="inferred from homology"/>
<dbReference type="PRINTS" id="PR00112">
    <property type="entry name" value="ACYLPHPHTASE"/>
</dbReference>
<evidence type="ECO:0000313" key="9">
    <source>
        <dbReference type="EMBL" id="KFI53747.1"/>
    </source>
</evidence>
<dbReference type="InterPro" id="IPR017968">
    <property type="entry name" value="Acylphosphatase_CS"/>
</dbReference>
<dbReference type="PROSITE" id="PS00151">
    <property type="entry name" value="ACYLPHOSPHATASE_2"/>
    <property type="match status" value="1"/>
</dbReference>
<dbReference type="PROSITE" id="PS51160">
    <property type="entry name" value="ACYLPHOSPHATASE_3"/>
    <property type="match status" value="1"/>
</dbReference>
<dbReference type="GO" id="GO:0003998">
    <property type="term" value="F:acylphosphatase activity"/>
    <property type="evidence" value="ECO:0007669"/>
    <property type="project" value="UniProtKB-EC"/>
</dbReference>
<feature type="active site" evidence="5">
    <location>
        <position position="45"/>
    </location>
</feature>
<feature type="domain" description="Acylphosphatase-like" evidence="8">
    <location>
        <begin position="12"/>
        <end position="101"/>
    </location>
</feature>
<evidence type="ECO:0000256" key="5">
    <source>
        <dbReference type="PROSITE-ProRule" id="PRU00520"/>
    </source>
</evidence>
<name>A0A087A4P7_9BIFI</name>
<dbReference type="AlphaFoldDB" id="A0A087A4P7"/>
<keyword evidence="5 6" id="KW-0378">Hydrolase</keyword>
<dbReference type="InterPro" id="IPR020456">
    <property type="entry name" value="Acylphosphatase"/>
</dbReference>
<gene>
    <name evidence="9" type="ORF">BBIA_3013</name>
</gene>
<evidence type="ECO:0000259" key="8">
    <source>
        <dbReference type="PROSITE" id="PS51160"/>
    </source>
</evidence>
<dbReference type="eggNOG" id="COG1254">
    <property type="taxonomic scope" value="Bacteria"/>
</dbReference>
<dbReference type="EC" id="3.6.1.7" evidence="2 5"/>
<keyword evidence="10" id="KW-1185">Reference proteome</keyword>
<dbReference type="InterPro" id="IPR001792">
    <property type="entry name" value="Acylphosphatase-like_dom"/>
</dbReference>
<accession>A0A087A4P7</accession>
<evidence type="ECO:0000256" key="7">
    <source>
        <dbReference type="RuleBase" id="RU004168"/>
    </source>
</evidence>
<evidence type="ECO:0000313" key="10">
    <source>
        <dbReference type="Proteomes" id="UP000029108"/>
    </source>
</evidence>
<evidence type="ECO:0000256" key="6">
    <source>
        <dbReference type="RuleBase" id="RU000553"/>
    </source>
</evidence>
<feature type="active site" evidence="5">
    <location>
        <position position="27"/>
    </location>
</feature>
<dbReference type="EMBL" id="JGYN01000002">
    <property type="protein sequence ID" value="KFI53747.1"/>
    <property type="molecule type" value="Genomic_DNA"/>
</dbReference>
<comment type="caution">
    <text evidence="9">The sequence shown here is derived from an EMBL/GenBank/DDBJ whole genome shotgun (WGS) entry which is preliminary data.</text>
</comment>
<dbReference type="PROSITE" id="PS00150">
    <property type="entry name" value="ACYLPHOSPHATASE_1"/>
    <property type="match status" value="1"/>
</dbReference>
<comment type="catalytic activity">
    <reaction evidence="4 5 6">
        <text>an acyl phosphate + H2O = a carboxylate + phosphate + H(+)</text>
        <dbReference type="Rhea" id="RHEA:14965"/>
        <dbReference type="ChEBI" id="CHEBI:15377"/>
        <dbReference type="ChEBI" id="CHEBI:15378"/>
        <dbReference type="ChEBI" id="CHEBI:29067"/>
        <dbReference type="ChEBI" id="CHEBI:43474"/>
        <dbReference type="ChEBI" id="CHEBI:59918"/>
        <dbReference type="EC" id="3.6.1.7"/>
    </reaction>
</comment>
<dbReference type="RefSeq" id="WP_033492479.1">
    <property type="nucleotide sequence ID" value="NZ_JDUU01000003.1"/>
</dbReference>